<dbReference type="Proteomes" id="UP000030752">
    <property type="component" value="Unassembled WGS sequence"/>
</dbReference>
<evidence type="ECO:0000313" key="5">
    <source>
        <dbReference type="EMBL" id="ETN40007.1"/>
    </source>
</evidence>
<dbReference type="InParanoid" id="W2RU95"/>
<reference evidence="5 6" key="1">
    <citation type="submission" date="2013-03" db="EMBL/GenBank/DDBJ databases">
        <title>The Genome Sequence of Phialophora europaea CBS 101466.</title>
        <authorList>
            <consortium name="The Broad Institute Genomics Platform"/>
            <person name="Cuomo C."/>
            <person name="de Hoog S."/>
            <person name="Gorbushina A."/>
            <person name="Walker B."/>
            <person name="Young S.K."/>
            <person name="Zeng Q."/>
            <person name="Gargeya S."/>
            <person name="Fitzgerald M."/>
            <person name="Haas B."/>
            <person name="Abouelleil A."/>
            <person name="Allen A.W."/>
            <person name="Alvarado L."/>
            <person name="Arachchi H.M."/>
            <person name="Berlin A.M."/>
            <person name="Chapman S.B."/>
            <person name="Gainer-Dewar J."/>
            <person name="Goldberg J."/>
            <person name="Griggs A."/>
            <person name="Gujja S."/>
            <person name="Hansen M."/>
            <person name="Howarth C."/>
            <person name="Imamovic A."/>
            <person name="Ireland A."/>
            <person name="Larimer J."/>
            <person name="McCowan C."/>
            <person name="Murphy C."/>
            <person name="Pearson M."/>
            <person name="Poon T.W."/>
            <person name="Priest M."/>
            <person name="Roberts A."/>
            <person name="Saif S."/>
            <person name="Shea T."/>
            <person name="Sisk P."/>
            <person name="Sykes S."/>
            <person name="Wortman J."/>
            <person name="Nusbaum C."/>
            <person name="Birren B."/>
        </authorList>
    </citation>
    <scope>NUCLEOTIDE SEQUENCE [LARGE SCALE GENOMIC DNA]</scope>
    <source>
        <strain evidence="5 6">CBS 101466</strain>
    </source>
</reference>
<name>W2RU95_CYPE1</name>
<gene>
    <name evidence="5" type="ORF">HMPREF1541_04282</name>
</gene>
<sequence length="387" mass="40341">MAPLIPSPDTVILITGINGYIGSNIGLLLLSQGYSVRGTSRSASAKDRLLAGPFAPYTSTYQHTLVPDITAPSAFDTAVHGVHAIIHTASPVDFSLTTLEAFTGPAIQGVLFILHSALQHAGPQLRSFVLTSSIAAAVDRWTHPFGTPYAYSESDWNVNSTLVASDPTTFSPPIAYGASKTQAERALWSFSSSSSATASPHFACSAILPGVVMGPPVLLPASPRGLNLTLQPIWALYSGEATAMPAQIGGAAWVDVRDVSALHAWCATHPDESGGQRYLCASGTAPPQAIADLLRVRFPERGVLVGEPGRGYVEGWGWVPETKGGQSADSAKARGVLGSGYRWKGFEEMVLDTVGVLEGRWPGRAGSFRRDGSGGGEGGGEGEGGNA</sequence>
<dbReference type="GeneID" id="19971621"/>
<evidence type="ECO:0000313" key="6">
    <source>
        <dbReference type="Proteomes" id="UP000030752"/>
    </source>
</evidence>
<keyword evidence="6" id="KW-1185">Reference proteome</keyword>
<dbReference type="RefSeq" id="XP_008716850.1">
    <property type="nucleotide sequence ID" value="XM_008718628.1"/>
</dbReference>
<evidence type="ECO:0000256" key="1">
    <source>
        <dbReference type="ARBA" id="ARBA00023002"/>
    </source>
</evidence>
<dbReference type="eggNOG" id="KOG1502">
    <property type="taxonomic scope" value="Eukaryota"/>
</dbReference>
<dbReference type="PANTHER" id="PTHR10366">
    <property type="entry name" value="NAD DEPENDENT EPIMERASE/DEHYDRATASE"/>
    <property type="match status" value="1"/>
</dbReference>
<dbReference type="VEuPathDB" id="FungiDB:HMPREF1541_04282"/>
<dbReference type="InterPro" id="IPR001509">
    <property type="entry name" value="Epimerase_deHydtase"/>
</dbReference>
<comment type="similarity">
    <text evidence="2">Belongs to the NAD(P)-dependent epimerase/dehydratase family. Dihydroflavonol-4-reductase subfamily.</text>
</comment>
<accession>W2RU95</accession>
<dbReference type="STRING" id="1220924.W2RU95"/>
<feature type="region of interest" description="Disordered" evidence="3">
    <location>
        <begin position="362"/>
        <end position="387"/>
    </location>
</feature>
<dbReference type="EMBL" id="KB822720">
    <property type="protein sequence ID" value="ETN40007.1"/>
    <property type="molecule type" value="Genomic_DNA"/>
</dbReference>
<dbReference type="PANTHER" id="PTHR10366:SF564">
    <property type="entry name" value="STEROL-4-ALPHA-CARBOXYLATE 3-DEHYDROGENASE, DECARBOXYLATING"/>
    <property type="match status" value="1"/>
</dbReference>
<dbReference type="OrthoDB" id="2735536at2759"/>
<dbReference type="Gene3D" id="3.40.50.720">
    <property type="entry name" value="NAD(P)-binding Rossmann-like Domain"/>
    <property type="match status" value="1"/>
</dbReference>
<evidence type="ECO:0000259" key="4">
    <source>
        <dbReference type="Pfam" id="PF01370"/>
    </source>
</evidence>
<dbReference type="AlphaFoldDB" id="W2RU95"/>
<dbReference type="HOGENOM" id="CLU_007383_9_2_1"/>
<dbReference type="Pfam" id="PF01370">
    <property type="entry name" value="Epimerase"/>
    <property type="match status" value="1"/>
</dbReference>
<protein>
    <recommendedName>
        <fullName evidence="4">NAD-dependent epimerase/dehydratase domain-containing protein</fullName>
    </recommendedName>
</protein>
<feature type="compositionally biased region" description="Gly residues" evidence="3">
    <location>
        <begin position="373"/>
        <end position="387"/>
    </location>
</feature>
<evidence type="ECO:0000256" key="3">
    <source>
        <dbReference type="SAM" id="MobiDB-lite"/>
    </source>
</evidence>
<dbReference type="SUPFAM" id="SSF51735">
    <property type="entry name" value="NAD(P)-binding Rossmann-fold domains"/>
    <property type="match status" value="1"/>
</dbReference>
<keyword evidence="1" id="KW-0560">Oxidoreductase</keyword>
<dbReference type="InterPro" id="IPR036291">
    <property type="entry name" value="NAD(P)-bd_dom_sf"/>
</dbReference>
<dbReference type="GO" id="GO:0016616">
    <property type="term" value="F:oxidoreductase activity, acting on the CH-OH group of donors, NAD or NADP as acceptor"/>
    <property type="evidence" value="ECO:0007669"/>
    <property type="project" value="TreeGrafter"/>
</dbReference>
<dbReference type="InterPro" id="IPR050425">
    <property type="entry name" value="NAD(P)_dehydrat-like"/>
</dbReference>
<evidence type="ECO:0000256" key="2">
    <source>
        <dbReference type="ARBA" id="ARBA00023445"/>
    </source>
</evidence>
<feature type="domain" description="NAD-dependent epimerase/dehydratase" evidence="4">
    <location>
        <begin position="12"/>
        <end position="277"/>
    </location>
</feature>
<proteinExistence type="inferred from homology"/>
<organism evidence="5 6">
    <name type="scientific">Cyphellophora europaea (strain CBS 101466)</name>
    <name type="common">Phialophora europaea</name>
    <dbReference type="NCBI Taxonomy" id="1220924"/>
    <lineage>
        <taxon>Eukaryota</taxon>
        <taxon>Fungi</taxon>
        <taxon>Dikarya</taxon>
        <taxon>Ascomycota</taxon>
        <taxon>Pezizomycotina</taxon>
        <taxon>Eurotiomycetes</taxon>
        <taxon>Chaetothyriomycetidae</taxon>
        <taxon>Chaetothyriales</taxon>
        <taxon>Cyphellophoraceae</taxon>
        <taxon>Cyphellophora</taxon>
    </lineage>
</organism>